<dbReference type="GO" id="GO:0000131">
    <property type="term" value="C:incipient cellular bud site"/>
    <property type="evidence" value="ECO:0007669"/>
    <property type="project" value="EnsemblFungi"/>
</dbReference>
<dbReference type="Gene3D" id="3.40.50.1820">
    <property type="entry name" value="alpha/beta hydrolase"/>
    <property type="match status" value="1"/>
</dbReference>
<accession>A0A229YA04</accession>
<keyword evidence="16" id="KW-0636">Prenylation</keyword>
<evidence type="ECO:0000256" key="5">
    <source>
        <dbReference type="ARBA" id="ARBA00022475"/>
    </source>
</evidence>
<evidence type="ECO:0000256" key="19">
    <source>
        <dbReference type="SAM" id="MobiDB-lite"/>
    </source>
</evidence>
<dbReference type="Proteomes" id="UP000813423">
    <property type="component" value="Unassembled WGS sequence"/>
</dbReference>
<dbReference type="GO" id="GO:0005774">
    <property type="term" value="C:vacuolar membrane"/>
    <property type="evidence" value="ECO:0007669"/>
    <property type="project" value="EnsemblFungi"/>
</dbReference>
<dbReference type="InterPro" id="IPR029058">
    <property type="entry name" value="AB_hydrolase_fold"/>
</dbReference>
<dbReference type="SUPFAM" id="SSF52540">
    <property type="entry name" value="P-loop containing nucleoside triphosphate hydrolases"/>
    <property type="match status" value="1"/>
</dbReference>
<name>A0A229YA04_ASPFM</name>
<dbReference type="GO" id="GO:0005886">
    <property type="term" value="C:plasma membrane"/>
    <property type="evidence" value="ECO:0007669"/>
    <property type="project" value="UniProtKB-SubCell"/>
</dbReference>
<dbReference type="InterPro" id="IPR027417">
    <property type="entry name" value="P-loop_NTPase"/>
</dbReference>
<keyword evidence="5" id="KW-1003">Cell membrane</keyword>
<evidence type="ECO:0000256" key="9">
    <source>
        <dbReference type="ARBA" id="ARBA00022801"/>
    </source>
</evidence>
<dbReference type="GO" id="GO:0032153">
    <property type="term" value="C:cell division site"/>
    <property type="evidence" value="ECO:0007669"/>
    <property type="project" value="EnsemblFungi"/>
</dbReference>
<dbReference type="SMART" id="SM00174">
    <property type="entry name" value="RHO"/>
    <property type="match status" value="1"/>
</dbReference>
<keyword evidence="15" id="KW-0449">Lipoprotein</keyword>
<dbReference type="InterPro" id="IPR001806">
    <property type="entry name" value="Small_GTPase"/>
</dbReference>
<dbReference type="SMART" id="SM00173">
    <property type="entry name" value="RAS"/>
    <property type="match status" value="1"/>
</dbReference>
<dbReference type="InterPro" id="IPR005225">
    <property type="entry name" value="Small_GTP-bd"/>
</dbReference>
<evidence type="ECO:0000256" key="15">
    <source>
        <dbReference type="ARBA" id="ARBA00023288"/>
    </source>
</evidence>
<evidence type="ECO:0000256" key="6">
    <source>
        <dbReference type="ARBA" id="ARBA00022481"/>
    </source>
</evidence>
<comment type="caution">
    <text evidence="22">The sequence shown here is derived from an EMBL/GenBank/DDBJ whole genome shotgun (WGS) entry which is preliminary data.</text>
</comment>
<dbReference type="EC" id="3.6.5.2" evidence="4"/>
<evidence type="ECO:0000256" key="7">
    <source>
        <dbReference type="ARBA" id="ARBA00022692"/>
    </source>
</evidence>
<dbReference type="FunFam" id="3.40.50.300:FF:000631">
    <property type="entry name" value="Ras small monomeric GTPase"/>
    <property type="match status" value="1"/>
</dbReference>
<evidence type="ECO:0000256" key="18">
    <source>
        <dbReference type="ARBA" id="ARBA00072720"/>
    </source>
</evidence>
<comment type="subcellular location">
    <subcellularLocation>
        <location evidence="2">Cell membrane</location>
        <topology evidence="2">Lipid-anchor</topology>
        <orientation evidence="2">Cytoplasmic side</orientation>
    </subcellularLocation>
    <subcellularLocation>
        <location evidence="1">Membrane</location>
        <topology evidence="1">Single-pass membrane protein</topology>
    </subcellularLocation>
</comment>
<dbReference type="GO" id="GO:0007121">
    <property type="term" value="P:bipolar cellular bud site selection"/>
    <property type="evidence" value="ECO:0007669"/>
    <property type="project" value="EnsemblFungi"/>
</dbReference>
<dbReference type="GO" id="GO:0032507">
    <property type="term" value="P:maintenance of protein location in cell"/>
    <property type="evidence" value="ECO:0007669"/>
    <property type="project" value="EnsemblFungi"/>
</dbReference>
<dbReference type="EMBL" id="JAIBSC010000026">
    <property type="protein sequence ID" value="KAH1907629.1"/>
    <property type="molecule type" value="Genomic_DNA"/>
</dbReference>
<evidence type="ECO:0000256" key="14">
    <source>
        <dbReference type="ARBA" id="ARBA00023136"/>
    </source>
</evidence>
<dbReference type="GO" id="GO:2000114">
    <property type="term" value="P:regulation of establishment of cell polarity"/>
    <property type="evidence" value="ECO:0007669"/>
    <property type="project" value="EnsemblFungi"/>
</dbReference>
<evidence type="ECO:0000256" key="10">
    <source>
        <dbReference type="ARBA" id="ARBA00022963"/>
    </source>
</evidence>
<feature type="domain" description="AB hydrolase-1" evidence="21">
    <location>
        <begin position="132"/>
        <end position="427"/>
    </location>
</feature>
<dbReference type="GO" id="GO:0003925">
    <property type="term" value="F:G protein activity"/>
    <property type="evidence" value="ECO:0007669"/>
    <property type="project" value="UniProtKB-EC"/>
</dbReference>
<dbReference type="PANTHER" id="PTHR11005">
    <property type="entry name" value="LYSOSOMAL ACID LIPASE-RELATED"/>
    <property type="match status" value="1"/>
</dbReference>
<keyword evidence="11 20" id="KW-1133">Transmembrane helix</keyword>
<dbReference type="InterPro" id="IPR000073">
    <property type="entry name" value="AB_hydrolase_1"/>
</dbReference>
<keyword evidence="9" id="KW-0378">Hydrolase</keyword>
<dbReference type="NCBIfam" id="TIGR00231">
    <property type="entry name" value="small_GTP"/>
    <property type="match status" value="1"/>
</dbReference>
<dbReference type="GO" id="GO:0000755">
    <property type="term" value="P:cytogamy"/>
    <property type="evidence" value="ECO:0007669"/>
    <property type="project" value="EnsemblFungi"/>
</dbReference>
<feature type="compositionally biased region" description="Polar residues" evidence="19">
    <location>
        <begin position="616"/>
        <end position="625"/>
    </location>
</feature>
<feature type="region of interest" description="Disordered" evidence="19">
    <location>
        <begin position="615"/>
        <end position="652"/>
    </location>
</feature>
<keyword evidence="7 20" id="KW-0812">Transmembrane</keyword>
<evidence type="ECO:0000256" key="20">
    <source>
        <dbReference type="SAM" id="Phobius"/>
    </source>
</evidence>
<feature type="compositionally biased region" description="Basic residues" evidence="19">
    <location>
        <begin position="640"/>
        <end position="652"/>
    </location>
</feature>
<dbReference type="FunFam" id="3.40.50.1820:FF:000095">
    <property type="entry name" value="Triglyceride lipase-cholesterol esterase"/>
    <property type="match status" value="1"/>
</dbReference>
<evidence type="ECO:0000256" key="17">
    <source>
        <dbReference type="ARBA" id="ARBA00048098"/>
    </source>
</evidence>
<feature type="compositionally biased region" description="Basic and acidic residues" evidence="19">
    <location>
        <begin position="626"/>
        <end position="639"/>
    </location>
</feature>
<dbReference type="PROSITE" id="PS51421">
    <property type="entry name" value="RAS"/>
    <property type="match status" value="1"/>
</dbReference>
<evidence type="ECO:0000256" key="12">
    <source>
        <dbReference type="ARBA" id="ARBA00023098"/>
    </source>
</evidence>
<dbReference type="GO" id="GO:0035025">
    <property type="term" value="P:positive regulation of Rho protein signal transduction"/>
    <property type="evidence" value="ECO:0007669"/>
    <property type="project" value="EnsemblFungi"/>
</dbReference>
<comment type="similarity">
    <text evidence="3">Belongs to the small GTPase superfamily. Ras family.</text>
</comment>
<organism evidence="22 23">
    <name type="scientific">Aspergillus fumigatus</name>
    <name type="common">Neosartorya fumigata</name>
    <dbReference type="NCBI Taxonomy" id="746128"/>
    <lineage>
        <taxon>Eukaryota</taxon>
        <taxon>Fungi</taxon>
        <taxon>Dikarya</taxon>
        <taxon>Ascomycota</taxon>
        <taxon>Pezizomycotina</taxon>
        <taxon>Eurotiomycetes</taxon>
        <taxon>Eurotiomycetidae</taxon>
        <taxon>Eurotiales</taxon>
        <taxon>Aspergillaceae</taxon>
        <taxon>Aspergillus</taxon>
        <taxon>Aspergillus subgen. Fumigati</taxon>
    </lineage>
</organism>
<evidence type="ECO:0000313" key="23">
    <source>
        <dbReference type="Proteomes" id="UP000813423"/>
    </source>
</evidence>
<dbReference type="GO" id="GO:0005935">
    <property type="term" value="C:cellular bud neck"/>
    <property type="evidence" value="ECO:0007669"/>
    <property type="project" value="EnsemblFungi"/>
</dbReference>
<dbReference type="GO" id="GO:0005525">
    <property type="term" value="F:GTP binding"/>
    <property type="evidence" value="ECO:0007669"/>
    <property type="project" value="UniProtKB-KW"/>
</dbReference>
<evidence type="ECO:0000313" key="22">
    <source>
        <dbReference type="EMBL" id="KAH1907629.1"/>
    </source>
</evidence>
<dbReference type="Gene3D" id="3.40.50.300">
    <property type="entry name" value="P-loop containing nucleotide triphosphate hydrolases"/>
    <property type="match status" value="1"/>
</dbReference>
<dbReference type="PROSITE" id="PS51419">
    <property type="entry name" value="RAB"/>
    <property type="match status" value="1"/>
</dbReference>
<evidence type="ECO:0000259" key="21">
    <source>
        <dbReference type="Pfam" id="PF00561"/>
    </source>
</evidence>
<dbReference type="Pfam" id="PF00561">
    <property type="entry name" value="Abhydrolase_1"/>
    <property type="match status" value="1"/>
</dbReference>
<evidence type="ECO:0000256" key="16">
    <source>
        <dbReference type="ARBA" id="ARBA00023289"/>
    </source>
</evidence>
<dbReference type="SMART" id="SM00175">
    <property type="entry name" value="RAB"/>
    <property type="match status" value="1"/>
</dbReference>
<evidence type="ECO:0000256" key="3">
    <source>
        <dbReference type="ARBA" id="ARBA00008344"/>
    </source>
</evidence>
<gene>
    <name evidence="22" type="ORF">KXV57_004119</name>
</gene>
<reference evidence="22" key="1">
    <citation type="submission" date="2021-08" db="EMBL/GenBank/DDBJ databases">
        <title>Global Aspergillus fumigatus from environmental and clinical sources.</title>
        <authorList>
            <person name="Barber A."/>
            <person name="Sae-Ong T."/>
        </authorList>
    </citation>
    <scope>NUCLEOTIDE SEQUENCE</scope>
    <source>
        <strain evidence="22">NRZ-2016-071</strain>
    </source>
</reference>
<evidence type="ECO:0000256" key="4">
    <source>
        <dbReference type="ARBA" id="ARBA00011984"/>
    </source>
</evidence>
<dbReference type="GO" id="GO:0016042">
    <property type="term" value="P:lipid catabolic process"/>
    <property type="evidence" value="ECO:0007669"/>
    <property type="project" value="UniProtKB-KW"/>
</dbReference>
<comment type="catalytic activity">
    <reaction evidence="17">
        <text>GTP + H2O = GDP + phosphate + H(+)</text>
        <dbReference type="Rhea" id="RHEA:19669"/>
        <dbReference type="ChEBI" id="CHEBI:15377"/>
        <dbReference type="ChEBI" id="CHEBI:15378"/>
        <dbReference type="ChEBI" id="CHEBI:37565"/>
        <dbReference type="ChEBI" id="CHEBI:43474"/>
        <dbReference type="ChEBI" id="CHEBI:58189"/>
        <dbReference type="EC" id="3.6.5.2"/>
    </reaction>
</comment>
<evidence type="ECO:0000256" key="13">
    <source>
        <dbReference type="ARBA" id="ARBA00023134"/>
    </source>
</evidence>
<keyword evidence="14 20" id="KW-0472">Membrane</keyword>
<dbReference type="PROSITE" id="PS51420">
    <property type="entry name" value="RHO"/>
    <property type="match status" value="1"/>
</dbReference>
<keyword evidence="6" id="KW-0488">Methylation</keyword>
<keyword evidence="13" id="KW-0342">GTP-binding</keyword>
<proteinExistence type="inferred from homology"/>
<evidence type="ECO:0000256" key="1">
    <source>
        <dbReference type="ARBA" id="ARBA00004167"/>
    </source>
</evidence>
<dbReference type="GO" id="GO:0007264">
    <property type="term" value="P:small GTPase-mediated signal transduction"/>
    <property type="evidence" value="ECO:0007669"/>
    <property type="project" value="EnsemblFungi"/>
</dbReference>
<dbReference type="Pfam" id="PF00071">
    <property type="entry name" value="Ras"/>
    <property type="match status" value="1"/>
</dbReference>
<dbReference type="SUPFAM" id="SSF53474">
    <property type="entry name" value="alpha/beta-Hydrolases"/>
    <property type="match status" value="1"/>
</dbReference>
<dbReference type="GO" id="GO:0007120">
    <property type="term" value="P:axial cellular bud site selection"/>
    <property type="evidence" value="ECO:0007669"/>
    <property type="project" value="EnsemblFungi"/>
</dbReference>
<evidence type="ECO:0000256" key="8">
    <source>
        <dbReference type="ARBA" id="ARBA00022741"/>
    </source>
</evidence>
<evidence type="ECO:0000256" key="2">
    <source>
        <dbReference type="ARBA" id="ARBA00004342"/>
    </source>
</evidence>
<keyword evidence="12" id="KW-0443">Lipid metabolism</keyword>
<sequence length="652" mass="74935">MAVPVIGRLFWFEYLALFASLILVLLEWVIHFIMFWLPEPIIEFCHDRSKALFNLLSPGERLYKRGKEEQIAAQVAQASNFADICAIFGYEAEEHIVQTKDGFLIGLHRLAYRRGEEGRLVNRGEGTLEKKVVYLHHGLLMCSEVWVCLTDAQRCLPFQLVERGYDVWLGNNRGNKYSKKSIHHSPLSAKFWGFSMDEFAFYDIPDSITYILNATGQASLSYIGFSQGTAQAFATLSIHPLLNQQIDVFVALAPAMAPSGLRNRIVDSLMKASPNFLFLLFGRRSILSSTTMWQTILYPPIFVRIIDTSLSILFGWEGKNISWYQKLAGYLHLYSFTSTKSVVHWFQIMRHRTFQMYDDEVHAPFSVVASQRFYKPVKYPTRNIKTPIVLLYGGSDSLIDIGAMLRELPRGTVAKSIPCYEHLDFLWARDVDQQVFGHVFEALERINRTCRRPLYNSHVFPSIFLPQFVQNVWIESYDPTIEDSYRKQIEVDGRQCILEILDTAGTEQFTAMRELYMKQGQGFLLVFSITSMSSLNELSELREQIIRIKDDEKVPIVIVGNKSDLEEDRAVPRARAFALSQSWGNAPYYETSARRRANVNEVFIDLCRQIIRKDMQGNSSSGSDNSARKREGTGRYDKKKEKKRRKGPCVIL</sequence>
<dbReference type="PRINTS" id="PR00449">
    <property type="entry name" value="RASTRNSFRMNG"/>
</dbReference>
<keyword evidence="8" id="KW-0547">Nucleotide-binding</keyword>
<keyword evidence="10" id="KW-0442">Lipid degradation</keyword>
<protein>
    <recommendedName>
        <fullName evidence="18">Ras-related protein RSR1</fullName>
        <ecNumber evidence="4">3.6.5.2</ecNumber>
    </recommendedName>
</protein>
<evidence type="ECO:0000256" key="11">
    <source>
        <dbReference type="ARBA" id="ARBA00022989"/>
    </source>
</evidence>
<feature type="transmembrane region" description="Helical" evidence="20">
    <location>
        <begin position="12"/>
        <end position="37"/>
    </location>
</feature>
<dbReference type="AlphaFoldDB" id="A0A229YA04"/>
<dbReference type="GO" id="GO:0045184">
    <property type="term" value="P:establishment of protein localization"/>
    <property type="evidence" value="ECO:0007669"/>
    <property type="project" value="EnsemblFungi"/>
</dbReference>